<name>A0A542ZI09_9MICO</name>
<sequence length="602" mass="61327">MSPRPARALLCAALLAGSALGVTAPAFADDAAITGHVTDAATGAPVQACLSATSESTWETVDTCTDEAGAYSLPAGAGDGWVVQASADGYALEYARGHYDWNSADRLSSPGTADFALVRASAVHATFREASGAPVPWAWVEAVDPVTGETVATNGADDQGVLDLSVRAGRVELHVEAGARDVWLGGDGTRAQAQVYTVPADGPLELGDVALPAPTRIVGRLTDATGAPVPDVCAQALAGGWGEGCSDADGRYAVEVNPGATQVQLYSRNPDFASSWLGGSYTKASAATITAVAHQDVTVDQVVPRAARIATRAVAADGSPVEGACPTVYLGRTTENALASGDCSGPDGTISLTSVPATGVTLSLTSPRGVITWAPGRAVQRHATVLQPAAGATITVPDVRMLTGRSVVGRVVDAATGAPVPGVWVTTAYGPRMGGPDGGHAVQTDANGQYELDDLSGNSISLVAWDMGYDYAPDWTGDAPLESRAVAVHLGATPATADFALQRGGVVDATVTKADGSPLDGSWVVDAYSKDGKAYGSSSDLYPAGDTSLTIRGLPDAPLRIRLQDPESGQVFWYGGKDAEAATPVKVKPGQTLHLTITQPAS</sequence>
<protein>
    <submittedName>
        <fullName evidence="2">Carboxypeptidase family protein</fullName>
    </submittedName>
</protein>
<dbReference type="GO" id="GO:0004180">
    <property type="term" value="F:carboxypeptidase activity"/>
    <property type="evidence" value="ECO:0007669"/>
    <property type="project" value="UniProtKB-KW"/>
</dbReference>
<keyword evidence="3" id="KW-1185">Reference proteome</keyword>
<dbReference type="OrthoDB" id="4856906at2"/>
<evidence type="ECO:0000313" key="2">
    <source>
        <dbReference type="EMBL" id="TQL59987.1"/>
    </source>
</evidence>
<feature type="signal peptide" evidence="1">
    <location>
        <begin position="1"/>
        <end position="28"/>
    </location>
</feature>
<dbReference type="Proteomes" id="UP000319514">
    <property type="component" value="Unassembled WGS sequence"/>
</dbReference>
<accession>A0A542ZI09</accession>
<keyword evidence="2" id="KW-0121">Carboxypeptidase</keyword>
<reference evidence="2 3" key="1">
    <citation type="submission" date="2019-06" db="EMBL/GenBank/DDBJ databases">
        <title>Sequencing the genomes of 1000 actinobacteria strains.</title>
        <authorList>
            <person name="Klenk H.-P."/>
        </authorList>
    </citation>
    <scope>NUCLEOTIDE SEQUENCE [LARGE SCALE GENOMIC DNA]</scope>
    <source>
        <strain evidence="2 3">DSM 18082</strain>
    </source>
</reference>
<comment type="caution">
    <text evidence="2">The sequence shown here is derived from an EMBL/GenBank/DDBJ whole genome shotgun (WGS) entry which is preliminary data.</text>
</comment>
<dbReference type="Gene3D" id="2.60.40.1120">
    <property type="entry name" value="Carboxypeptidase-like, regulatory domain"/>
    <property type="match status" value="2"/>
</dbReference>
<keyword evidence="2" id="KW-0378">Hydrolase</keyword>
<feature type="chain" id="PRO_5022101621" evidence="1">
    <location>
        <begin position="29"/>
        <end position="602"/>
    </location>
</feature>
<evidence type="ECO:0000313" key="3">
    <source>
        <dbReference type="Proteomes" id="UP000319514"/>
    </source>
</evidence>
<gene>
    <name evidence="2" type="ORF">FB474_1362</name>
</gene>
<evidence type="ECO:0000256" key="1">
    <source>
        <dbReference type="SAM" id="SignalP"/>
    </source>
</evidence>
<dbReference type="SUPFAM" id="SSF49464">
    <property type="entry name" value="Carboxypeptidase regulatory domain-like"/>
    <property type="match status" value="3"/>
</dbReference>
<dbReference type="AlphaFoldDB" id="A0A542ZI09"/>
<dbReference type="EMBL" id="VFOQ01000001">
    <property type="protein sequence ID" value="TQL59987.1"/>
    <property type="molecule type" value="Genomic_DNA"/>
</dbReference>
<keyword evidence="1" id="KW-0732">Signal</keyword>
<organism evidence="2 3">
    <name type="scientific">Oryzihumus leptocrescens</name>
    <dbReference type="NCBI Taxonomy" id="297536"/>
    <lineage>
        <taxon>Bacteria</taxon>
        <taxon>Bacillati</taxon>
        <taxon>Actinomycetota</taxon>
        <taxon>Actinomycetes</taxon>
        <taxon>Micrococcales</taxon>
        <taxon>Intrasporangiaceae</taxon>
        <taxon>Oryzihumus</taxon>
    </lineage>
</organism>
<dbReference type="InterPro" id="IPR008969">
    <property type="entry name" value="CarboxyPept-like_regulatory"/>
</dbReference>
<proteinExistence type="predicted"/>
<dbReference type="RefSeq" id="WP_141787936.1">
    <property type="nucleotide sequence ID" value="NZ_BAAAKX010000005.1"/>
</dbReference>
<keyword evidence="2" id="KW-0645">Protease</keyword>